<keyword evidence="2" id="KW-0732">Signal</keyword>
<dbReference type="Proteomes" id="UP000644749">
    <property type="component" value="Unassembled WGS sequence"/>
</dbReference>
<comment type="caution">
    <text evidence="3">The sequence shown here is derived from an EMBL/GenBank/DDBJ whole genome shotgun (WGS) entry which is preliminary data.</text>
</comment>
<evidence type="ECO:0000313" key="4">
    <source>
        <dbReference type="Proteomes" id="UP000644749"/>
    </source>
</evidence>
<sequence>MSFCKFLAAASFATALSVSVASAATFTIDPGDVTVSGSDFCFPGNCKLDGSIKGGSFDLDTVGATATLSDLFDWQVVTSSPWASGVGKYHVNATLNFSSPSPASTSGSGYAGFITLLGSVSGGVLAWTSGSGMVDFADGYRLSYSLKDALKLGFGTGTTTGATFTLEEVPAPVPLPASALLLLGGMGVLGGIRAKRHRTA</sequence>
<evidence type="ECO:0000256" key="1">
    <source>
        <dbReference type="SAM" id="Phobius"/>
    </source>
</evidence>
<feature type="transmembrane region" description="Helical" evidence="1">
    <location>
        <begin position="173"/>
        <end position="192"/>
    </location>
</feature>
<evidence type="ECO:0000256" key="2">
    <source>
        <dbReference type="SAM" id="SignalP"/>
    </source>
</evidence>
<keyword evidence="1" id="KW-0472">Membrane</keyword>
<feature type="chain" id="PRO_5047289602" evidence="2">
    <location>
        <begin position="24"/>
        <end position="200"/>
    </location>
</feature>
<evidence type="ECO:0000313" key="3">
    <source>
        <dbReference type="EMBL" id="MBL3675200.1"/>
    </source>
</evidence>
<keyword evidence="1" id="KW-1133">Transmembrane helix</keyword>
<dbReference type="EMBL" id="JAESHT010000019">
    <property type="protein sequence ID" value="MBL3675200.1"/>
    <property type="molecule type" value="Genomic_DNA"/>
</dbReference>
<feature type="signal peptide" evidence="2">
    <location>
        <begin position="1"/>
        <end position="23"/>
    </location>
</feature>
<name>A0ABS1S8X9_9RHOB</name>
<dbReference type="RefSeq" id="WP_191311928.1">
    <property type="nucleotide sequence ID" value="NZ_BNCL01000018.1"/>
</dbReference>
<keyword evidence="1" id="KW-0812">Transmembrane</keyword>
<reference evidence="3 4" key="1">
    <citation type="submission" date="2021-01" db="EMBL/GenBank/DDBJ databases">
        <title>011410 draft genome.</title>
        <authorList>
            <person name="Lang L."/>
        </authorList>
    </citation>
    <scope>NUCLEOTIDE SEQUENCE [LARGE SCALE GENOMIC DNA]</scope>
    <source>
        <strain evidence="3 4">KCTC 42845</strain>
    </source>
</reference>
<keyword evidence="4" id="KW-1185">Reference proteome</keyword>
<gene>
    <name evidence="3" type="ORF">JL111_17115</name>
</gene>
<protein>
    <submittedName>
        <fullName evidence="3">VPLPA-CTERM sorting domain-containing protein</fullName>
    </submittedName>
</protein>
<proteinExistence type="predicted"/>
<dbReference type="InterPro" id="IPR022472">
    <property type="entry name" value="VPLPA-CTERM"/>
</dbReference>
<organism evidence="3 4">
    <name type="scientific">Paracoccus aerius</name>
    <dbReference type="NCBI Taxonomy" id="1915382"/>
    <lineage>
        <taxon>Bacteria</taxon>
        <taxon>Pseudomonadati</taxon>
        <taxon>Pseudomonadota</taxon>
        <taxon>Alphaproteobacteria</taxon>
        <taxon>Rhodobacterales</taxon>
        <taxon>Paracoccaceae</taxon>
        <taxon>Paracoccus</taxon>
    </lineage>
</organism>
<accession>A0ABS1S8X9</accession>
<dbReference type="NCBIfam" id="TIGR03370">
    <property type="entry name" value="VPLPA-CTERM"/>
    <property type="match status" value="1"/>
</dbReference>